<dbReference type="Gene3D" id="3.30.460.10">
    <property type="entry name" value="Beta Polymerase, domain 2"/>
    <property type="match status" value="1"/>
</dbReference>
<comment type="caution">
    <text evidence="1">The sequence shown here is derived from an EMBL/GenBank/DDBJ whole genome shotgun (WGS) entry which is preliminary data.</text>
</comment>
<dbReference type="InterPro" id="IPR043519">
    <property type="entry name" value="NT_sf"/>
</dbReference>
<dbReference type="AlphaFoldDB" id="A0AAW4PKE5"/>
<accession>A0AAW4PKE5</accession>
<gene>
    <name evidence="1" type="ORF">EGH23_23145</name>
</gene>
<sequence>MDDTERIFKLGVTLGLGALLRRILPFSTHSIIKAVSISHLLNFVFNGHLWVFFRHHVQPERINNSYDDFAAWMDRLEHLGKTSDSIAAVAVYGSYSRAQLSDESDLDIRVVRYPGTVNAIVSSSLVCRERARASLSVFPLDIYLLDSPDSLQRLRDDEVPEVLVDKENWIRPERDNCASDGDTAQ</sequence>
<evidence type="ECO:0000313" key="2">
    <source>
        <dbReference type="Proteomes" id="UP001430455"/>
    </source>
</evidence>
<dbReference type="SUPFAM" id="SSF81301">
    <property type="entry name" value="Nucleotidyltransferase"/>
    <property type="match status" value="1"/>
</dbReference>
<keyword evidence="2" id="KW-1185">Reference proteome</keyword>
<evidence type="ECO:0000313" key="1">
    <source>
        <dbReference type="EMBL" id="MBX0297770.1"/>
    </source>
</evidence>
<evidence type="ECO:0008006" key="3">
    <source>
        <dbReference type="Google" id="ProtNLM"/>
    </source>
</evidence>
<proteinExistence type="predicted"/>
<dbReference type="Proteomes" id="UP001430455">
    <property type="component" value="Unassembled WGS sequence"/>
</dbReference>
<reference evidence="1 2" key="1">
    <citation type="submission" date="2021-06" db="EMBL/GenBank/DDBJ databases">
        <title>Halomicroarcula sp. a new haloarchaeum isolated from saline soil.</title>
        <authorList>
            <person name="Duran-Viseras A."/>
            <person name="Sanchez-Porro C."/>
            <person name="Ventosa A."/>
        </authorList>
    </citation>
    <scope>NUCLEOTIDE SEQUENCE [LARGE SCALE GENOMIC DNA]</scope>
    <source>
        <strain evidence="1 2">F27</strain>
    </source>
</reference>
<dbReference type="EMBL" id="RKLT01000027">
    <property type="protein sequence ID" value="MBX0297770.1"/>
    <property type="molecule type" value="Genomic_DNA"/>
</dbReference>
<name>A0AAW4PKE5_9EURY</name>
<dbReference type="RefSeq" id="WP_220582354.1">
    <property type="nucleotide sequence ID" value="NZ_RKLT01000027.1"/>
</dbReference>
<organism evidence="1 2">
    <name type="scientific">Haloarcula nitratireducens</name>
    <dbReference type="NCBI Taxonomy" id="2487749"/>
    <lineage>
        <taxon>Archaea</taxon>
        <taxon>Methanobacteriati</taxon>
        <taxon>Methanobacteriota</taxon>
        <taxon>Stenosarchaea group</taxon>
        <taxon>Halobacteria</taxon>
        <taxon>Halobacteriales</taxon>
        <taxon>Haloarculaceae</taxon>
        <taxon>Haloarcula</taxon>
    </lineage>
</organism>
<protein>
    <recommendedName>
        <fullName evidence="3">Polymerase nucleotidyl transferase domain-containing protein</fullName>
    </recommendedName>
</protein>